<dbReference type="PROSITE" id="PS00409">
    <property type="entry name" value="PROKAR_NTER_METHYL"/>
    <property type="match status" value="1"/>
</dbReference>
<evidence type="ECO:0000256" key="1">
    <source>
        <dbReference type="SAM" id="Phobius"/>
    </source>
</evidence>
<protein>
    <submittedName>
        <fullName evidence="3">Type IV pilus modification protein PilV</fullName>
    </submittedName>
</protein>
<evidence type="ECO:0000259" key="2">
    <source>
        <dbReference type="Pfam" id="PF22150"/>
    </source>
</evidence>
<keyword evidence="1" id="KW-0812">Transmembrane</keyword>
<dbReference type="InterPro" id="IPR013362">
    <property type="entry name" value="Pilus_4_PilV"/>
</dbReference>
<dbReference type="NCBIfam" id="TIGR02523">
    <property type="entry name" value="type_IV_pilV"/>
    <property type="match status" value="1"/>
</dbReference>
<keyword evidence="4" id="KW-1185">Reference proteome</keyword>
<name>A0A318D713_9GAMM</name>
<feature type="transmembrane region" description="Helical" evidence="1">
    <location>
        <begin position="12"/>
        <end position="33"/>
    </location>
</feature>
<accession>A0A318D713</accession>
<keyword evidence="1" id="KW-0472">Membrane</keyword>
<dbReference type="AlphaFoldDB" id="A0A318D713"/>
<reference evidence="3 4" key="1">
    <citation type="submission" date="2018-05" db="EMBL/GenBank/DDBJ databases">
        <title>Kangiella spongicola genome sequence.</title>
        <authorList>
            <person name="Maclea K.S."/>
            <person name="Goen A.E."/>
            <person name="Kelley C."/>
            <person name="Underriner A."/>
            <person name="Silverwood T."/>
            <person name="Trachtenberg A.M."/>
        </authorList>
    </citation>
    <scope>NUCLEOTIDE SEQUENCE [LARGE SCALE GENOMIC DNA]</scope>
    <source>
        <strain evidence="3 4">ATCC BAA-2076</strain>
    </source>
</reference>
<feature type="domain" description="Type IV pilin Tt1218-like" evidence="2">
    <location>
        <begin position="30"/>
        <end position="103"/>
    </location>
</feature>
<gene>
    <name evidence="3" type="primary">pilV</name>
    <name evidence="3" type="ORF">DL796_05845</name>
</gene>
<dbReference type="OrthoDB" id="6194160at2"/>
<dbReference type="Pfam" id="PF22150">
    <property type="entry name" value="Tt1218-like"/>
    <property type="match status" value="1"/>
</dbReference>
<comment type="caution">
    <text evidence="3">The sequence shown here is derived from an EMBL/GenBank/DDBJ whole genome shotgun (WGS) entry which is preliminary data.</text>
</comment>
<dbReference type="EMBL" id="QICH01000002">
    <property type="protein sequence ID" value="PXF62974.1"/>
    <property type="molecule type" value="Genomic_DNA"/>
</dbReference>
<dbReference type="RefSeq" id="WP_110200777.1">
    <property type="nucleotide sequence ID" value="NZ_QICH01000002.1"/>
</dbReference>
<proteinExistence type="predicted"/>
<evidence type="ECO:0000313" key="3">
    <source>
        <dbReference type="EMBL" id="PXF62974.1"/>
    </source>
</evidence>
<sequence length="191" mass="20332">MIQRKISGISLIEVLITVLVMAVGMLGVAALQVKALNTSQESYSKSQAVVVLEGMADLMRADYEFIHSDEVGNNTYSAQGDNWCAAPPAECTKSSCSKVEQAQTNMAQACTALAATGIPGAKMGAKCLDLDGGVDTDACTPGSLHLLYVSWQPTVRDDTDGEDTYSGPMTRCHNEFSLNANEDCVFIELVP</sequence>
<evidence type="ECO:0000313" key="4">
    <source>
        <dbReference type="Proteomes" id="UP000247689"/>
    </source>
</evidence>
<dbReference type="InterPro" id="IPR012902">
    <property type="entry name" value="N_methyl_site"/>
</dbReference>
<organism evidence="3 4">
    <name type="scientific">Kangiella spongicola</name>
    <dbReference type="NCBI Taxonomy" id="796379"/>
    <lineage>
        <taxon>Bacteria</taxon>
        <taxon>Pseudomonadati</taxon>
        <taxon>Pseudomonadota</taxon>
        <taxon>Gammaproteobacteria</taxon>
        <taxon>Kangiellales</taxon>
        <taxon>Kangiellaceae</taxon>
        <taxon>Kangiella</taxon>
    </lineage>
</organism>
<dbReference type="Proteomes" id="UP000247689">
    <property type="component" value="Unassembled WGS sequence"/>
</dbReference>
<keyword evidence="1" id="KW-1133">Transmembrane helix</keyword>
<dbReference type="Pfam" id="PF07963">
    <property type="entry name" value="N_methyl"/>
    <property type="match status" value="1"/>
</dbReference>
<dbReference type="InterPro" id="IPR054402">
    <property type="entry name" value="Tt1218-like_dom"/>
</dbReference>